<comment type="subcellular location">
    <subcellularLocation>
        <location evidence="2">Membrane</location>
        <topology evidence="2">Multi-pass membrane protein</topology>
    </subcellularLocation>
</comment>
<evidence type="ECO:0000256" key="11">
    <source>
        <dbReference type="SAM" id="Phobius"/>
    </source>
</evidence>
<accession>A0ABX8N5H7</accession>
<feature type="transmembrane region" description="Helical" evidence="11">
    <location>
        <begin position="12"/>
        <end position="34"/>
    </location>
</feature>
<evidence type="ECO:0000256" key="4">
    <source>
        <dbReference type="ARBA" id="ARBA00022617"/>
    </source>
</evidence>
<dbReference type="Pfam" id="PF01292">
    <property type="entry name" value="Ni_hydr_CYTB"/>
    <property type="match status" value="1"/>
</dbReference>
<keyword evidence="10 11" id="KW-0472">Membrane</keyword>
<dbReference type="PANTHER" id="PTHR30529">
    <property type="entry name" value="CYTOCHROME B561"/>
    <property type="match status" value="1"/>
</dbReference>
<name>A0ABX8N5H7_9PSED</name>
<dbReference type="InterPro" id="IPR052168">
    <property type="entry name" value="Cytochrome_b561_oxidase"/>
</dbReference>
<dbReference type="PANTHER" id="PTHR30529:SF1">
    <property type="entry name" value="CYTOCHROME B561 HOMOLOG 2"/>
    <property type="match status" value="1"/>
</dbReference>
<keyword evidence="8 11" id="KW-1133">Transmembrane helix</keyword>
<feature type="transmembrane region" description="Helical" evidence="11">
    <location>
        <begin position="86"/>
        <end position="107"/>
    </location>
</feature>
<evidence type="ECO:0000259" key="12">
    <source>
        <dbReference type="Pfam" id="PF01292"/>
    </source>
</evidence>
<evidence type="ECO:0000256" key="8">
    <source>
        <dbReference type="ARBA" id="ARBA00022989"/>
    </source>
</evidence>
<feature type="domain" description="Cytochrome b561 bacterial/Ni-hydrogenase" evidence="12">
    <location>
        <begin position="6"/>
        <end position="170"/>
    </location>
</feature>
<reference evidence="13" key="1">
    <citation type="journal article" date="2021" name="Microorganisms">
        <title>The Ever-Expanding Pseudomonas Genus: Description of 43 New Species and Partition of the Pseudomonas putida Group.</title>
        <authorList>
            <person name="Girard L."/>
            <person name="Lood C."/>
            <person name="Hofte M."/>
            <person name="Vandamme P."/>
            <person name="Rokni-Zadeh H."/>
            <person name="van Noort V."/>
            <person name="Lavigne R."/>
            <person name="De Mot R."/>
        </authorList>
    </citation>
    <scope>NUCLEOTIDE SEQUENCE</scope>
    <source>
        <strain evidence="13">COW40</strain>
    </source>
</reference>
<gene>
    <name evidence="13" type="ORF">KSS94_25295</name>
</gene>
<evidence type="ECO:0000313" key="14">
    <source>
        <dbReference type="Proteomes" id="UP001046350"/>
    </source>
</evidence>
<evidence type="ECO:0000256" key="1">
    <source>
        <dbReference type="ARBA" id="ARBA00001970"/>
    </source>
</evidence>
<evidence type="ECO:0000256" key="5">
    <source>
        <dbReference type="ARBA" id="ARBA00022692"/>
    </source>
</evidence>
<evidence type="ECO:0000256" key="10">
    <source>
        <dbReference type="ARBA" id="ARBA00023136"/>
    </source>
</evidence>
<proteinExistence type="predicted"/>
<evidence type="ECO:0000256" key="6">
    <source>
        <dbReference type="ARBA" id="ARBA00022723"/>
    </source>
</evidence>
<evidence type="ECO:0000256" key="7">
    <source>
        <dbReference type="ARBA" id="ARBA00022982"/>
    </source>
</evidence>
<keyword evidence="4" id="KW-0349">Heme</keyword>
<keyword evidence="3" id="KW-0813">Transport</keyword>
<protein>
    <submittedName>
        <fullName evidence="13">Cytochrome b/b6 domain-containing protein</fullName>
    </submittedName>
</protein>
<dbReference type="Proteomes" id="UP001046350">
    <property type="component" value="Chromosome"/>
</dbReference>
<dbReference type="InterPro" id="IPR011577">
    <property type="entry name" value="Cyt_b561_bac/Ni-Hgenase"/>
</dbReference>
<evidence type="ECO:0000256" key="9">
    <source>
        <dbReference type="ARBA" id="ARBA00023004"/>
    </source>
</evidence>
<sequence length="170" mass="19559">MHVEKYRWQQALLHWASAALILWVLISGFVVAHFEVAPRTFDLVSFANVALSTLYIPVFLLRWVLHLRWSKPVHLHHDRLMRCVAALVHEGLYAVTGFVLLSGVLMMTREIDVFGWFAIAPLLSDSGWQALWFTLHIIACVVLVMLLVMHIGAVMMHELLGRRVLRRMLP</sequence>
<keyword evidence="6" id="KW-0479">Metal-binding</keyword>
<evidence type="ECO:0000256" key="3">
    <source>
        <dbReference type="ARBA" id="ARBA00022448"/>
    </source>
</evidence>
<feature type="transmembrane region" description="Helical" evidence="11">
    <location>
        <begin position="131"/>
        <end position="160"/>
    </location>
</feature>
<keyword evidence="5 11" id="KW-0812">Transmembrane</keyword>
<evidence type="ECO:0000256" key="2">
    <source>
        <dbReference type="ARBA" id="ARBA00004141"/>
    </source>
</evidence>
<organism evidence="13 14">
    <name type="scientific">Pseudomonas fakonensis</name>
    <dbReference type="NCBI Taxonomy" id="2842355"/>
    <lineage>
        <taxon>Bacteria</taxon>
        <taxon>Pseudomonadati</taxon>
        <taxon>Pseudomonadota</taxon>
        <taxon>Gammaproteobacteria</taxon>
        <taxon>Pseudomonadales</taxon>
        <taxon>Pseudomonadaceae</taxon>
        <taxon>Pseudomonas</taxon>
    </lineage>
</organism>
<dbReference type="RefSeq" id="WP_217840752.1">
    <property type="nucleotide sequence ID" value="NZ_CP077076.1"/>
</dbReference>
<keyword evidence="14" id="KW-1185">Reference proteome</keyword>
<keyword evidence="7" id="KW-0249">Electron transport</keyword>
<feature type="transmembrane region" description="Helical" evidence="11">
    <location>
        <begin position="46"/>
        <end position="65"/>
    </location>
</feature>
<dbReference type="EMBL" id="CP077076">
    <property type="protein sequence ID" value="QXH51212.1"/>
    <property type="molecule type" value="Genomic_DNA"/>
</dbReference>
<evidence type="ECO:0000313" key="13">
    <source>
        <dbReference type="EMBL" id="QXH51212.1"/>
    </source>
</evidence>
<comment type="cofactor">
    <cofactor evidence="1">
        <name>heme b</name>
        <dbReference type="ChEBI" id="CHEBI:60344"/>
    </cofactor>
</comment>
<keyword evidence="9" id="KW-0408">Iron</keyword>